<reference evidence="32" key="1">
    <citation type="journal article" date="2020" name="Nature">
        <title>Giant virus diversity and host interactions through global metagenomics.</title>
        <authorList>
            <person name="Schulz F."/>
            <person name="Roux S."/>
            <person name="Paez-Espino D."/>
            <person name="Jungbluth S."/>
            <person name="Walsh D.A."/>
            <person name="Denef V.J."/>
            <person name="McMahon K.D."/>
            <person name="Konstantinidis K.T."/>
            <person name="Eloe-Fadrosh E.A."/>
            <person name="Kyrpides N.C."/>
            <person name="Woyke T."/>
        </authorList>
    </citation>
    <scope>NUCLEOTIDE SEQUENCE</scope>
    <source>
        <strain evidence="32">GVMAG-M-3300024261-8</strain>
    </source>
</reference>
<dbReference type="InterPro" id="IPR022312">
    <property type="entry name" value="DNA_pol_X"/>
</dbReference>
<dbReference type="SMART" id="SM00483">
    <property type="entry name" value="POLXc"/>
    <property type="match status" value="1"/>
</dbReference>
<evidence type="ECO:0000256" key="24">
    <source>
        <dbReference type="ARBA" id="ARBA00035726"/>
    </source>
</evidence>
<keyword evidence="11" id="KW-0237">DNA synthesis</keyword>
<dbReference type="InterPro" id="IPR001357">
    <property type="entry name" value="BRCT_dom"/>
</dbReference>
<dbReference type="EC" id="6.5.1.2" evidence="6"/>
<dbReference type="InterPro" id="IPR010995">
    <property type="entry name" value="DNA_repair_Rad51/TF_NusA_a-hlx"/>
</dbReference>
<dbReference type="GO" id="GO:0006303">
    <property type="term" value="P:double-strand break repair via nonhomologous end joining"/>
    <property type="evidence" value="ECO:0007669"/>
    <property type="project" value="TreeGrafter"/>
</dbReference>
<keyword evidence="12" id="KW-0808">Transferase</keyword>
<dbReference type="SUPFAM" id="SSF56091">
    <property type="entry name" value="DNA ligase/mRNA capping enzyme, catalytic domain"/>
    <property type="match status" value="1"/>
</dbReference>
<evidence type="ECO:0000256" key="15">
    <source>
        <dbReference type="ARBA" id="ARBA00022763"/>
    </source>
</evidence>
<evidence type="ECO:0000256" key="6">
    <source>
        <dbReference type="ARBA" id="ARBA00012722"/>
    </source>
</evidence>
<dbReference type="InterPro" id="IPR027421">
    <property type="entry name" value="DNA_pol_lamdba_lyase_dom_sf"/>
</dbReference>
<dbReference type="Pfam" id="PF14716">
    <property type="entry name" value="HHH_8"/>
    <property type="match status" value="1"/>
</dbReference>
<keyword evidence="15" id="KW-0227">DNA damage</keyword>
<evidence type="ECO:0000256" key="18">
    <source>
        <dbReference type="ARBA" id="ARBA00023027"/>
    </source>
</evidence>
<dbReference type="Pfam" id="PF01653">
    <property type="entry name" value="DNA_ligase_aden"/>
    <property type="match status" value="1"/>
</dbReference>
<dbReference type="InterPro" id="IPR028207">
    <property type="entry name" value="DNA_pol_B_palm_palm"/>
</dbReference>
<dbReference type="InterPro" id="IPR029398">
    <property type="entry name" value="PolB_thumb"/>
</dbReference>
<feature type="domain" description="DNA-directed DNA polymerase X" evidence="30">
    <location>
        <begin position="9"/>
        <end position="318"/>
    </location>
</feature>
<dbReference type="InterPro" id="IPR010996">
    <property type="entry name" value="HHH_MUS81"/>
</dbReference>
<dbReference type="SMART" id="SM00278">
    <property type="entry name" value="HhH1"/>
    <property type="match status" value="4"/>
</dbReference>
<comment type="catalytic activity">
    <reaction evidence="22">
        <text>NAD(+) + (deoxyribonucleotide)n-3'-hydroxyl + 5'-phospho-(deoxyribonucleotide)m = (deoxyribonucleotide)n+m + AMP + beta-nicotinamide D-nucleotide.</text>
        <dbReference type="EC" id="6.5.1.2"/>
    </reaction>
</comment>
<dbReference type="Gene3D" id="3.30.470.30">
    <property type="entry name" value="DNA ligase/mRNA capping enzyme"/>
    <property type="match status" value="1"/>
</dbReference>
<dbReference type="Pfam" id="PF10391">
    <property type="entry name" value="DNA_pol_lambd_f"/>
    <property type="match status" value="1"/>
</dbReference>
<evidence type="ECO:0000256" key="9">
    <source>
        <dbReference type="ARBA" id="ARBA00022481"/>
    </source>
</evidence>
<dbReference type="GO" id="GO:0000166">
    <property type="term" value="F:nucleotide binding"/>
    <property type="evidence" value="ECO:0007669"/>
    <property type="project" value="InterPro"/>
</dbReference>
<dbReference type="InterPro" id="IPR004150">
    <property type="entry name" value="NAD_DNA_ligase_OB"/>
</dbReference>
<dbReference type="Gene3D" id="2.40.50.140">
    <property type="entry name" value="Nucleic acid-binding proteins"/>
    <property type="match status" value="1"/>
</dbReference>
<evidence type="ECO:0000256" key="23">
    <source>
        <dbReference type="ARBA" id="ARBA00035717"/>
    </source>
</evidence>
<dbReference type="SUPFAM" id="SSF81301">
    <property type="entry name" value="Nucleotidyltransferase"/>
    <property type="match status" value="1"/>
</dbReference>
<dbReference type="Pfam" id="PF14792">
    <property type="entry name" value="DNA_pol_B_palm"/>
    <property type="match status" value="1"/>
</dbReference>
<dbReference type="Gene3D" id="1.10.150.110">
    <property type="entry name" value="DNA polymerase beta, N-terminal domain-like"/>
    <property type="match status" value="1"/>
</dbReference>
<evidence type="ECO:0000256" key="17">
    <source>
        <dbReference type="ARBA" id="ARBA00022932"/>
    </source>
</evidence>
<dbReference type="SUPFAM" id="SSF47802">
    <property type="entry name" value="DNA polymerase beta, N-terminal domain-like"/>
    <property type="match status" value="1"/>
</dbReference>
<comment type="cofactor">
    <cofactor evidence="2">
        <name>Mg(2+)</name>
        <dbReference type="ChEBI" id="CHEBI:18420"/>
    </cofactor>
</comment>
<name>A0A6C0IV88_9ZZZZ</name>
<feature type="domain" description="Helix-hairpin-helix DNA-binding motif class 1" evidence="29">
    <location>
        <begin position="55"/>
        <end position="74"/>
    </location>
</feature>
<evidence type="ECO:0000256" key="19">
    <source>
        <dbReference type="ARBA" id="ARBA00023053"/>
    </source>
</evidence>
<dbReference type="InterPro" id="IPR013839">
    <property type="entry name" value="DNAligase_adenylation"/>
</dbReference>
<dbReference type="PRINTS" id="PR00869">
    <property type="entry name" value="DNAPOLX"/>
</dbReference>
<evidence type="ECO:0000256" key="12">
    <source>
        <dbReference type="ARBA" id="ARBA00022679"/>
    </source>
</evidence>
<feature type="domain" description="NAD-dependent DNA ligase N-terminal" evidence="31">
    <location>
        <begin position="354"/>
        <end position="747"/>
    </location>
</feature>
<dbReference type="InterPro" id="IPR018944">
    <property type="entry name" value="DNA_pol_lambd_fingers_domain"/>
</dbReference>
<dbReference type="Pfam" id="PF00533">
    <property type="entry name" value="BRCT"/>
    <property type="match status" value="1"/>
</dbReference>
<evidence type="ECO:0000256" key="10">
    <source>
        <dbReference type="ARBA" id="ARBA00022598"/>
    </source>
</evidence>
<evidence type="ECO:0000259" key="31">
    <source>
        <dbReference type="SMART" id="SM00532"/>
    </source>
</evidence>
<evidence type="ECO:0000256" key="4">
    <source>
        <dbReference type="ARBA" id="ARBA00012417"/>
    </source>
</evidence>
<evidence type="ECO:0000256" key="25">
    <source>
        <dbReference type="ARBA" id="ARBA00044632"/>
    </source>
</evidence>
<evidence type="ECO:0000256" key="3">
    <source>
        <dbReference type="ARBA" id="ARBA00004496"/>
    </source>
</evidence>
<evidence type="ECO:0000256" key="20">
    <source>
        <dbReference type="ARBA" id="ARBA00023204"/>
    </source>
</evidence>
<keyword evidence="10" id="KW-0436">Ligase</keyword>
<evidence type="ECO:0000256" key="7">
    <source>
        <dbReference type="ARBA" id="ARBA00016513"/>
    </source>
</evidence>
<evidence type="ECO:0000256" key="5">
    <source>
        <dbReference type="ARBA" id="ARBA00012720"/>
    </source>
</evidence>
<sequence>MSPITRNRSWNQDFSNVLGKLSDFTARTGDVMKARAYNRARDTIQSIGDDIKSVEQLKNTPTIGATIYDRLEEYTKTGKVALLEQYQNDPLILFTNVYGIGPKKAEELVKQHHIRSIEELREKQDLVLNNIQRIGLKYYEDILERIPRNEIAKYDCELMKTFKKVSENSPTYYEVVGSYRRGATNSGDIDIIITSDDRSVFHRVLDELISKKMIIEVLSRGDTKCLVVAKLTPRSKARRVDFMFTTRKEYPFAILYFTGSKDFNTAMRAHALRMGMSMNEHGFTNKLNQQKIVYNDVVMEKDIFDKLNLVYVPPDKRIDGRSFVEKISKDNTSTSMIDKSIINYIQDFKQNGMSVLKKLNEETIMEIITQANDAYYNSNNPLLSDNEFDIVKEYAESKYAKNTALQQIGAPVGRNKVELPFNMPSMDKIKPDTNILDKWKRKYGGPYVLSCKLDGVSGLYTTQGSTPKLYTRGDGKIGQDISHLIPYLKLPKVTNIAVRGEFIIKKQTFDQKYKHSFANPRNMVSGIINSKQVDTKIRDLDFVAYEMIVPSLKPSSQMKKLEELSFQVVQHVSQPTITNEYLSSVLVDWRTNHIYEIDGIIVGDDHIYPRTNKNPEHAFAFKMVISDQVAEAKVVDVEWNVSKTGYLKPRVEIEPIKLGGVTIKHATGFNGNFIESNKIGVGAIIEIIRSGDVIPYIKSVITPAETPKMPNIPYTWNSTHIDIMIDNFDTNETLIEKRITNFFTTLEVESLSSGNVKRIMKSGYNTIPKILRMTKQDFGKVEGFKEKMAEKVYTSIRDKVNNATLVQIMVASNMLGRGLGERKIAPIMNTFPDILTSSESKQSKVSKLQTINGIGKENATSFVANMDAFIKFLKDTQLEYKLREKVSSPSPKKSVNTSHPLYNQQVVMTKVRDAEIIAALKNNGGELVDNVKKGILAVITKNTQEVSNKINKAKEMNIPIMSVEEFKQTYMT</sequence>
<proteinExistence type="predicted"/>
<keyword evidence="9" id="KW-0488">Methylation</keyword>
<feature type="domain" description="Helix-hairpin-helix DNA-binding motif class 1" evidence="29">
    <location>
        <begin position="776"/>
        <end position="795"/>
    </location>
</feature>
<evidence type="ECO:0000256" key="13">
    <source>
        <dbReference type="ARBA" id="ARBA00022695"/>
    </source>
</evidence>
<dbReference type="Pfam" id="PF14791">
    <property type="entry name" value="DNA_pol_B_thumb"/>
    <property type="match status" value="1"/>
</dbReference>
<comment type="subcellular location">
    <subcellularLocation>
        <location evidence="3">Cytoplasm</location>
    </subcellularLocation>
</comment>
<feature type="domain" description="Helix-hairpin-helix DNA-binding motif class 1" evidence="29">
    <location>
        <begin position="846"/>
        <end position="865"/>
    </location>
</feature>
<comment type="catalytic activity">
    <reaction evidence="28">
        <text>DNA(n) + a 2'-deoxyribonucleoside 5'-triphosphate = DNA(n+1) + diphosphate</text>
        <dbReference type="Rhea" id="RHEA:22508"/>
        <dbReference type="Rhea" id="RHEA-COMP:17339"/>
        <dbReference type="Rhea" id="RHEA-COMP:17340"/>
        <dbReference type="ChEBI" id="CHEBI:33019"/>
        <dbReference type="ChEBI" id="CHEBI:61560"/>
        <dbReference type="ChEBI" id="CHEBI:173112"/>
        <dbReference type="EC" id="2.7.7.7"/>
    </reaction>
</comment>
<evidence type="ECO:0000259" key="29">
    <source>
        <dbReference type="SMART" id="SM00278"/>
    </source>
</evidence>
<protein>
    <recommendedName>
        <fullName evidence="8">DNA polymerase beta</fullName>
        <ecNumber evidence="4">2.7.7.7</ecNumber>
        <ecNumber evidence="5">4.2.99.18</ecNumber>
        <ecNumber evidence="6">6.5.1.2</ecNumber>
    </recommendedName>
    <alternativeName>
        <fullName evidence="23">5'-deoxyribose-phosphate lyase</fullName>
    </alternativeName>
    <alternativeName>
        <fullName evidence="24">AP lyase</fullName>
    </alternativeName>
    <alternativeName>
        <fullName evidence="7">DNA polymerase lambda</fullName>
    </alternativeName>
</protein>
<comment type="cofactor">
    <cofactor evidence="1">
        <name>Mn(2+)</name>
        <dbReference type="ChEBI" id="CHEBI:29035"/>
    </cofactor>
</comment>
<dbReference type="EMBL" id="MN740240">
    <property type="protein sequence ID" value="QHT95453.1"/>
    <property type="molecule type" value="Genomic_DNA"/>
</dbReference>
<dbReference type="InterPro" id="IPR043519">
    <property type="entry name" value="NT_sf"/>
</dbReference>
<evidence type="ECO:0000256" key="16">
    <source>
        <dbReference type="ARBA" id="ARBA00022843"/>
    </source>
</evidence>
<dbReference type="InterPro" id="IPR002054">
    <property type="entry name" value="DNA-dir_DNA_pol_X"/>
</dbReference>
<evidence type="ECO:0000256" key="27">
    <source>
        <dbReference type="ARBA" id="ARBA00045548"/>
    </source>
</evidence>
<dbReference type="GO" id="GO:0006260">
    <property type="term" value="P:DNA replication"/>
    <property type="evidence" value="ECO:0007669"/>
    <property type="project" value="UniProtKB-KW"/>
</dbReference>
<evidence type="ECO:0000259" key="30">
    <source>
        <dbReference type="SMART" id="SM00483"/>
    </source>
</evidence>
<dbReference type="GO" id="GO:0005737">
    <property type="term" value="C:cytoplasm"/>
    <property type="evidence" value="ECO:0007669"/>
    <property type="project" value="UniProtKB-SubCell"/>
</dbReference>
<keyword evidence="20" id="KW-0234">DNA repair</keyword>
<keyword evidence="17" id="KW-0239">DNA-directed DNA polymerase</keyword>
<dbReference type="EC" id="2.7.7.7" evidence="4"/>
<dbReference type="GO" id="GO:0003887">
    <property type="term" value="F:DNA-directed DNA polymerase activity"/>
    <property type="evidence" value="ECO:0007669"/>
    <property type="project" value="UniProtKB-KW"/>
</dbReference>
<dbReference type="CDD" id="cd00141">
    <property type="entry name" value="NT_POLXc"/>
    <property type="match status" value="1"/>
</dbReference>
<keyword evidence="16" id="KW-0832">Ubl conjugation</keyword>
<organism evidence="32">
    <name type="scientific">viral metagenome</name>
    <dbReference type="NCBI Taxonomy" id="1070528"/>
    <lineage>
        <taxon>unclassified sequences</taxon>
        <taxon>metagenomes</taxon>
        <taxon>organismal metagenomes</taxon>
    </lineage>
</organism>
<dbReference type="SUPFAM" id="SSF47794">
    <property type="entry name" value="Rad51 N-terminal domain-like"/>
    <property type="match status" value="1"/>
</dbReference>
<dbReference type="PANTHER" id="PTHR11276">
    <property type="entry name" value="DNA POLYMERASE TYPE-X FAMILY MEMBER"/>
    <property type="match status" value="1"/>
</dbReference>
<dbReference type="InterPro" id="IPR036420">
    <property type="entry name" value="BRCT_dom_sf"/>
</dbReference>
<keyword evidence="21" id="KW-0456">Lyase</keyword>
<dbReference type="Gene3D" id="3.40.50.10190">
    <property type="entry name" value="BRCT domain"/>
    <property type="match status" value="1"/>
</dbReference>
<evidence type="ECO:0000256" key="1">
    <source>
        <dbReference type="ARBA" id="ARBA00001936"/>
    </source>
</evidence>
<dbReference type="Gene3D" id="3.30.460.10">
    <property type="entry name" value="Beta Polymerase, domain 2"/>
    <property type="match status" value="1"/>
</dbReference>
<evidence type="ECO:0000256" key="21">
    <source>
        <dbReference type="ARBA" id="ARBA00023239"/>
    </source>
</evidence>
<dbReference type="InterPro" id="IPR012340">
    <property type="entry name" value="NA-bd_OB-fold"/>
</dbReference>
<dbReference type="InterPro" id="IPR013840">
    <property type="entry name" value="DNAligase_N"/>
</dbReference>
<evidence type="ECO:0000256" key="2">
    <source>
        <dbReference type="ARBA" id="ARBA00001946"/>
    </source>
</evidence>
<evidence type="ECO:0000256" key="14">
    <source>
        <dbReference type="ARBA" id="ARBA00022705"/>
    </source>
</evidence>
<dbReference type="SUPFAM" id="SSF52113">
    <property type="entry name" value="BRCT domain"/>
    <property type="match status" value="1"/>
</dbReference>
<dbReference type="GO" id="GO:0003677">
    <property type="term" value="F:DNA binding"/>
    <property type="evidence" value="ECO:0007669"/>
    <property type="project" value="InterPro"/>
</dbReference>
<dbReference type="InterPro" id="IPR003583">
    <property type="entry name" value="Hlx-hairpin-Hlx_DNA-bd_motif"/>
</dbReference>
<keyword evidence="13" id="KW-0548">Nucleotidyltransferase</keyword>
<comment type="function">
    <text evidence="27">Repair polymerase that plays a key role in base-excision repair. During this process, the damaged base is excised by specific DNA glycosylases, the DNA backbone is nicked at the abasic site by an apurinic/apyrimidic (AP) endonuclease, and POLB removes 5'-deoxyribose-phosphate from the preincised AP site acting as a 5'-deoxyribose-phosphate lyase (5'-dRP lyase); through its DNA polymerase activity, it adds one nucleotide to the 3' end of the arising single-nucleotide gap. Conducts 'gap-filling' DNA synthesis in a stepwise distributive fashion rather than in a processive fashion as for other DNA polymerases. It is also able to cleave sugar-phosphate bonds 3' to an intact AP site, acting as an AP lyase.</text>
</comment>
<dbReference type="EC" id="4.2.99.18" evidence="5"/>
<evidence type="ECO:0000256" key="11">
    <source>
        <dbReference type="ARBA" id="ARBA00022634"/>
    </source>
</evidence>
<dbReference type="GO" id="GO:0005634">
    <property type="term" value="C:nucleus"/>
    <property type="evidence" value="ECO:0007669"/>
    <property type="project" value="TreeGrafter"/>
</dbReference>
<dbReference type="GO" id="GO:0140078">
    <property type="term" value="F:class I DNA-(apurinic or apyrimidinic site) endonuclease activity"/>
    <property type="evidence" value="ECO:0007669"/>
    <property type="project" value="UniProtKB-EC"/>
</dbReference>
<dbReference type="SMART" id="SM00532">
    <property type="entry name" value="LIGANc"/>
    <property type="match status" value="1"/>
</dbReference>
<keyword evidence="14" id="KW-0235">DNA replication</keyword>
<dbReference type="InterPro" id="IPR037160">
    <property type="entry name" value="DNA_Pol_thumb_sf"/>
</dbReference>
<dbReference type="SUPFAM" id="SSF81585">
    <property type="entry name" value="PsbU/PolX domain-like"/>
    <property type="match status" value="1"/>
</dbReference>
<evidence type="ECO:0000256" key="28">
    <source>
        <dbReference type="ARBA" id="ARBA00049244"/>
    </source>
</evidence>
<evidence type="ECO:0000256" key="8">
    <source>
        <dbReference type="ARBA" id="ARBA00020020"/>
    </source>
</evidence>
<accession>A0A6C0IV88</accession>
<dbReference type="PANTHER" id="PTHR11276:SF28">
    <property type="entry name" value="DNA POLYMERASE LAMBDA"/>
    <property type="match status" value="1"/>
</dbReference>
<keyword evidence="18" id="KW-0520">NAD</keyword>
<dbReference type="AlphaFoldDB" id="A0A6C0IV88"/>
<dbReference type="GO" id="GO:0003911">
    <property type="term" value="F:DNA ligase (NAD+) activity"/>
    <property type="evidence" value="ECO:0007669"/>
    <property type="project" value="UniProtKB-EC"/>
</dbReference>
<comment type="catalytic activity">
    <reaction evidence="25">
        <text>2'-deoxyribonucleotide-(2'-deoxyribose 5'-phosphate)-2'-deoxyribonucleotide-DNA = a 3'-end 2'-deoxyribonucleotide-(2,3-dehydro-2,3-deoxyribose 5'-phosphate)-DNA + a 5'-end 5'-phospho-2'-deoxyribonucleoside-DNA + H(+)</text>
        <dbReference type="Rhea" id="RHEA:66592"/>
        <dbReference type="Rhea" id="RHEA-COMP:13180"/>
        <dbReference type="Rhea" id="RHEA-COMP:16897"/>
        <dbReference type="Rhea" id="RHEA-COMP:17067"/>
        <dbReference type="ChEBI" id="CHEBI:15378"/>
        <dbReference type="ChEBI" id="CHEBI:136412"/>
        <dbReference type="ChEBI" id="CHEBI:157695"/>
        <dbReference type="ChEBI" id="CHEBI:167181"/>
        <dbReference type="EC" id="4.2.99.18"/>
    </reaction>
</comment>
<dbReference type="Gene3D" id="1.10.150.20">
    <property type="entry name" value="5' to 3' exonuclease, C-terminal subdomain"/>
    <property type="match status" value="1"/>
</dbReference>
<dbReference type="InterPro" id="IPR002008">
    <property type="entry name" value="DNA_pol_X_beta-like"/>
</dbReference>
<dbReference type="Pfam" id="PF03120">
    <property type="entry name" value="OB_DNA_ligase"/>
    <property type="match status" value="1"/>
</dbReference>
<evidence type="ECO:0000256" key="26">
    <source>
        <dbReference type="ARBA" id="ARBA00044678"/>
    </source>
</evidence>
<feature type="domain" description="Helix-hairpin-helix DNA-binding motif class 1" evidence="29">
    <location>
        <begin position="92"/>
        <end position="111"/>
    </location>
</feature>
<evidence type="ECO:0000313" key="32">
    <source>
        <dbReference type="EMBL" id="QHT95453.1"/>
    </source>
</evidence>
<dbReference type="Gene3D" id="3.30.210.10">
    <property type="entry name" value="DNA polymerase, thumb domain"/>
    <property type="match status" value="1"/>
</dbReference>
<keyword evidence="19" id="KW-0915">Sodium</keyword>
<evidence type="ECO:0000256" key="22">
    <source>
        <dbReference type="ARBA" id="ARBA00034005"/>
    </source>
</evidence>
<dbReference type="PRINTS" id="PR00870">
    <property type="entry name" value="DNAPOLXBETA"/>
</dbReference>
<dbReference type="SUPFAM" id="SSF50249">
    <property type="entry name" value="Nucleic acid-binding proteins"/>
    <property type="match status" value="1"/>
</dbReference>
<comment type="catalytic activity">
    <reaction evidence="26">
        <text>a 5'-end 2'-deoxyribose-2'-deoxyribonucleotide-DNA = (2E,4S)-4-hydroxypenten-2-al-5-phosphate + a 5'-end 5'-phospho-2'-deoxyribonucleoside-DNA + H(+)</text>
        <dbReference type="Rhea" id="RHEA:76255"/>
        <dbReference type="Rhea" id="RHEA-COMP:13180"/>
        <dbReference type="Rhea" id="RHEA-COMP:18657"/>
        <dbReference type="ChEBI" id="CHEBI:15378"/>
        <dbReference type="ChEBI" id="CHEBI:136412"/>
        <dbReference type="ChEBI" id="CHEBI:195194"/>
        <dbReference type="ChEBI" id="CHEBI:195195"/>
    </reaction>
</comment>